<protein>
    <submittedName>
        <fullName evidence="4">Tubulin tyrosine ligase</fullName>
    </submittedName>
</protein>
<accession>A0A146KGN7</accession>
<dbReference type="Pfam" id="PF03133">
    <property type="entry name" value="TTL"/>
    <property type="match status" value="1"/>
</dbReference>
<feature type="non-terminal residue" evidence="4">
    <location>
        <position position="102"/>
    </location>
</feature>
<keyword evidence="3" id="KW-0067">ATP-binding</keyword>
<dbReference type="PROSITE" id="PS51221">
    <property type="entry name" value="TTL"/>
    <property type="match status" value="1"/>
</dbReference>
<keyword evidence="1 4" id="KW-0436">Ligase</keyword>
<dbReference type="GO" id="GO:0036064">
    <property type="term" value="C:ciliary basal body"/>
    <property type="evidence" value="ECO:0007669"/>
    <property type="project" value="TreeGrafter"/>
</dbReference>
<dbReference type="GO" id="GO:0015631">
    <property type="term" value="F:tubulin binding"/>
    <property type="evidence" value="ECO:0007669"/>
    <property type="project" value="TreeGrafter"/>
</dbReference>
<evidence type="ECO:0000313" key="4">
    <source>
        <dbReference type="EMBL" id="JAP94571.1"/>
    </source>
</evidence>
<feature type="non-terminal residue" evidence="4">
    <location>
        <position position="1"/>
    </location>
</feature>
<keyword evidence="2" id="KW-0547">Nucleotide-binding</keyword>
<dbReference type="GO" id="GO:0000226">
    <property type="term" value="P:microtubule cytoskeleton organization"/>
    <property type="evidence" value="ECO:0007669"/>
    <property type="project" value="TreeGrafter"/>
</dbReference>
<dbReference type="GO" id="GO:0005524">
    <property type="term" value="F:ATP binding"/>
    <property type="evidence" value="ECO:0007669"/>
    <property type="project" value="UniProtKB-KW"/>
</dbReference>
<dbReference type="EMBL" id="GDID01002035">
    <property type="protein sequence ID" value="JAP94571.1"/>
    <property type="molecule type" value="Transcribed_RNA"/>
</dbReference>
<dbReference type="AlphaFoldDB" id="A0A146KGN7"/>
<dbReference type="PANTHER" id="PTHR12241">
    <property type="entry name" value="TUBULIN POLYGLUTAMYLASE"/>
    <property type="match status" value="1"/>
</dbReference>
<evidence type="ECO:0000256" key="1">
    <source>
        <dbReference type="ARBA" id="ARBA00022598"/>
    </source>
</evidence>
<organism evidence="4">
    <name type="scientific">Trepomonas sp. PC1</name>
    <dbReference type="NCBI Taxonomy" id="1076344"/>
    <lineage>
        <taxon>Eukaryota</taxon>
        <taxon>Metamonada</taxon>
        <taxon>Diplomonadida</taxon>
        <taxon>Hexamitidae</taxon>
        <taxon>Hexamitinae</taxon>
        <taxon>Trepomonas</taxon>
    </lineage>
</organism>
<dbReference type="GO" id="GO:0070740">
    <property type="term" value="F:tubulin-glutamic acid ligase activity"/>
    <property type="evidence" value="ECO:0007669"/>
    <property type="project" value="TreeGrafter"/>
</dbReference>
<gene>
    <name evidence="4" type="ORF">TPC1_12728</name>
</gene>
<reference evidence="4" key="1">
    <citation type="submission" date="2015-07" db="EMBL/GenBank/DDBJ databases">
        <title>Adaptation to a free-living lifestyle via gene acquisitions in the diplomonad Trepomonas sp. PC1.</title>
        <authorList>
            <person name="Xu F."/>
            <person name="Jerlstrom-Hultqvist J."/>
            <person name="Kolisko M."/>
            <person name="Simpson A.G.B."/>
            <person name="Roger A.J."/>
            <person name="Svard S.G."/>
            <person name="Andersson J.O."/>
        </authorList>
    </citation>
    <scope>NUCLEOTIDE SEQUENCE</scope>
    <source>
        <strain evidence="4">PC1</strain>
    </source>
</reference>
<dbReference type="Gene3D" id="3.30.470.20">
    <property type="entry name" value="ATP-grasp fold, B domain"/>
    <property type="match status" value="1"/>
</dbReference>
<proteinExistence type="predicted"/>
<name>A0A146KGN7_9EUKA</name>
<dbReference type="InterPro" id="IPR004344">
    <property type="entry name" value="TTL/TTLL_fam"/>
</dbReference>
<sequence length="102" mass="11993">QKAVLQQYVEPLLLEDHKFDIRIFFVITSVDPLVVYQYKGGIARFSSEKYQKPTKKNVNNNNIHLTNFAVNKKSKFRVKRMLNEVLDDLAAQKHVQAFLREK</sequence>
<dbReference type="PANTHER" id="PTHR12241:SF154">
    <property type="entry name" value="TUBULIN POLYGLUTAMYLASE TTLL11"/>
    <property type="match status" value="1"/>
</dbReference>
<evidence type="ECO:0000256" key="3">
    <source>
        <dbReference type="ARBA" id="ARBA00022840"/>
    </source>
</evidence>
<evidence type="ECO:0000256" key="2">
    <source>
        <dbReference type="ARBA" id="ARBA00022741"/>
    </source>
</evidence>